<dbReference type="PANTHER" id="PTHR42759:SF1">
    <property type="entry name" value="MAGNESIUM-CHELATASE SUBUNIT CHLD"/>
    <property type="match status" value="1"/>
</dbReference>
<dbReference type="CDD" id="cd00009">
    <property type="entry name" value="AAA"/>
    <property type="match status" value="1"/>
</dbReference>
<sequence length="298" mass="34090">MVEGEWESFLRQLTPEKLEELLRSRDYIPSRDLLMALYLALKLGKPLLVEGEPGNGKTELAKVLAEALGTELIRLQCYEGIDASQALYDWNYPKQLLAIRMLERSGDVESIEREIYSEKYLVKGPLLRAVTHRGPKPPVLLIDEIDRADEEFEAFLLEFLAEFQVTVPEIGTFRAERRPIVVITSNRTREVGEGLRRRCLYVYVTYPPKEREVEIVMRRVRGAERRLVEKAVDVVARIRASQEVSKKPGVSETIDWVQGLQALGYRDIDRRALEDTISCLFKAREDLEAVSLDDLVGG</sequence>
<name>A0A401HAI2_AERPX</name>
<dbReference type="RefSeq" id="WP_131160445.1">
    <property type="nucleotide sequence ID" value="NZ_BDMD01000071.1"/>
</dbReference>
<dbReference type="Proteomes" id="UP000291213">
    <property type="component" value="Unassembled WGS sequence"/>
</dbReference>
<dbReference type="Pfam" id="PF07728">
    <property type="entry name" value="AAA_5"/>
    <property type="match status" value="1"/>
</dbReference>
<dbReference type="SUPFAM" id="SSF52540">
    <property type="entry name" value="P-loop containing nucleoside triphosphate hydrolases"/>
    <property type="match status" value="1"/>
</dbReference>
<dbReference type="InterPro" id="IPR003593">
    <property type="entry name" value="AAA+_ATPase"/>
</dbReference>
<dbReference type="Gene3D" id="3.40.50.300">
    <property type="entry name" value="P-loop containing nucleotide triphosphate hydrolases"/>
    <property type="match status" value="1"/>
</dbReference>
<feature type="domain" description="AAA+ ATPase" evidence="1">
    <location>
        <begin position="43"/>
        <end position="205"/>
    </location>
</feature>
<dbReference type="PANTHER" id="PTHR42759">
    <property type="entry name" value="MOXR FAMILY PROTEIN"/>
    <property type="match status" value="1"/>
</dbReference>
<comment type="caution">
    <text evidence="2">The sequence shown here is derived from an EMBL/GenBank/DDBJ whole genome shotgun (WGS) entry which is preliminary data.</text>
</comment>
<dbReference type="GO" id="GO:0016887">
    <property type="term" value="F:ATP hydrolysis activity"/>
    <property type="evidence" value="ECO:0007669"/>
    <property type="project" value="InterPro"/>
</dbReference>
<dbReference type="GO" id="GO:0005524">
    <property type="term" value="F:ATP binding"/>
    <property type="evidence" value="ECO:0007669"/>
    <property type="project" value="InterPro"/>
</dbReference>
<reference evidence="2 3" key="1">
    <citation type="submission" date="2017-02" db="EMBL/GenBank/DDBJ databases">
        <title>isolation and characterization of a novel temperate virus Aeropyrum globular virus 1 infecting hyperthermophilic archaeon Aeropyrum.</title>
        <authorList>
            <person name="Yumiya M."/>
            <person name="Yoshida T."/>
            <person name="Sako Y."/>
        </authorList>
    </citation>
    <scope>NUCLEOTIDE SEQUENCE [LARGE SCALE GENOMIC DNA]</scope>
    <source>
        <strain evidence="2 3">YK1-12-2013</strain>
    </source>
</reference>
<evidence type="ECO:0000313" key="2">
    <source>
        <dbReference type="EMBL" id="GBF09475.1"/>
    </source>
</evidence>
<dbReference type="InterPro" id="IPR050764">
    <property type="entry name" value="CbbQ/NirQ/NorQ/GpvN"/>
</dbReference>
<protein>
    <submittedName>
        <fullName evidence="2">CoxD homolog</fullName>
    </submittedName>
</protein>
<dbReference type="InterPro" id="IPR027417">
    <property type="entry name" value="P-loop_NTPase"/>
</dbReference>
<dbReference type="EMBL" id="BDMD01000071">
    <property type="protein sequence ID" value="GBF09475.1"/>
    <property type="molecule type" value="Genomic_DNA"/>
</dbReference>
<evidence type="ECO:0000313" key="3">
    <source>
        <dbReference type="Proteomes" id="UP000291213"/>
    </source>
</evidence>
<dbReference type="AlphaFoldDB" id="A0A401HAI2"/>
<dbReference type="SMART" id="SM00382">
    <property type="entry name" value="AAA"/>
    <property type="match status" value="1"/>
</dbReference>
<accession>A0A401HAI2</accession>
<gene>
    <name evidence="2" type="ORF">apy_12000</name>
</gene>
<evidence type="ECO:0000259" key="1">
    <source>
        <dbReference type="SMART" id="SM00382"/>
    </source>
</evidence>
<dbReference type="InterPro" id="IPR011704">
    <property type="entry name" value="ATPase_dyneun-rel_AAA"/>
</dbReference>
<proteinExistence type="predicted"/>
<organism evidence="2 3">
    <name type="scientific">Aeropyrum pernix</name>
    <dbReference type="NCBI Taxonomy" id="56636"/>
    <lineage>
        <taxon>Archaea</taxon>
        <taxon>Thermoproteota</taxon>
        <taxon>Thermoprotei</taxon>
        <taxon>Desulfurococcales</taxon>
        <taxon>Desulfurococcaceae</taxon>
        <taxon>Aeropyrum</taxon>
    </lineage>
</organism>
<dbReference type="OrthoDB" id="9837at2157"/>